<dbReference type="InterPro" id="IPR001503">
    <property type="entry name" value="Glyco_trans_10"/>
</dbReference>
<dbReference type="FunFam" id="3.40.50.11660:FF:000004">
    <property type="entry name" value="Glycoprotein 3-alpha-L-fucosyltransferase A"/>
    <property type="match status" value="1"/>
</dbReference>
<dbReference type="InterPro" id="IPR038577">
    <property type="entry name" value="GT10-like_C_sf"/>
</dbReference>
<evidence type="ECO:0000256" key="1">
    <source>
        <dbReference type="ARBA" id="ARBA00004447"/>
    </source>
</evidence>
<dbReference type="Proteomes" id="UP001142055">
    <property type="component" value="Chromosome 2"/>
</dbReference>
<evidence type="ECO:0000256" key="7">
    <source>
        <dbReference type="ARBA" id="ARBA00022968"/>
    </source>
</evidence>
<dbReference type="Gene3D" id="3.40.50.11660">
    <property type="entry name" value="Glycosyl transferase family 10, C-terminal domain"/>
    <property type="match status" value="1"/>
</dbReference>
<dbReference type="GO" id="GO:0032580">
    <property type="term" value="C:Golgi cisterna membrane"/>
    <property type="evidence" value="ECO:0007669"/>
    <property type="project" value="UniProtKB-SubCell"/>
</dbReference>
<comment type="caution">
    <text evidence="15">The sequence shown here is derived from an EMBL/GenBank/DDBJ whole genome shotgun (WGS) entry which is preliminary data.</text>
</comment>
<keyword evidence="8" id="KW-1133">Transmembrane helix</keyword>
<feature type="domain" description="Fucosyltransferase C-terminal" evidence="13">
    <location>
        <begin position="262"/>
        <end position="447"/>
    </location>
</feature>
<keyword evidence="9 12" id="KW-0333">Golgi apparatus</keyword>
<feature type="domain" description="Fucosyltransferase N-terminal" evidence="14">
    <location>
        <begin position="120"/>
        <end position="222"/>
    </location>
</feature>
<dbReference type="Pfam" id="PF00852">
    <property type="entry name" value="Glyco_transf_10"/>
    <property type="match status" value="1"/>
</dbReference>
<dbReference type="GO" id="GO:0008417">
    <property type="term" value="F:fucosyltransferase activity"/>
    <property type="evidence" value="ECO:0007669"/>
    <property type="project" value="InterPro"/>
</dbReference>
<evidence type="ECO:0000256" key="5">
    <source>
        <dbReference type="ARBA" id="ARBA00022679"/>
    </source>
</evidence>
<reference evidence="15" key="1">
    <citation type="submission" date="2022-12" db="EMBL/GenBank/DDBJ databases">
        <title>Genome assemblies of Blomia tropicalis.</title>
        <authorList>
            <person name="Cui Y."/>
        </authorList>
    </citation>
    <scope>NUCLEOTIDE SEQUENCE</scope>
    <source>
        <tissue evidence="15">Adult mites</tissue>
    </source>
</reference>
<comment type="similarity">
    <text evidence="3 12">Belongs to the glycosyltransferase 10 family.</text>
</comment>
<comment type="subcellular location">
    <subcellularLocation>
        <location evidence="1 12">Golgi apparatus</location>
        <location evidence="1 12">Golgi stack membrane</location>
        <topology evidence="1 12">Single-pass type II membrane protein</topology>
    </subcellularLocation>
</comment>
<evidence type="ECO:0000259" key="14">
    <source>
        <dbReference type="Pfam" id="PF17039"/>
    </source>
</evidence>
<comment type="pathway">
    <text evidence="2">Protein modification; protein glycosylation.</text>
</comment>
<keyword evidence="6 12" id="KW-0812">Transmembrane</keyword>
<accession>A0A9Q0M8K7</accession>
<dbReference type="AlphaFoldDB" id="A0A9Q0M8K7"/>
<evidence type="ECO:0000256" key="6">
    <source>
        <dbReference type="ARBA" id="ARBA00022692"/>
    </source>
</evidence>
<evidence type="ECO:0000256" key="9">
    <source>
        <dbReference type="ARBA" id="ARBA00023034"/>
    </source>
</evidence>
<keyword evidence="5 12" id="KW-0808">Transferase</keyword>
<dbReference type="SUPFAM" id="SSF53756">
    <property type="entry name" value="UDP-Glycosyltransferase/glycogen phosphorylase"/>
    <property type="match status" value="1"/>
</dbReference>
<evidence type="ECO:0000256" key="2">
    <source>
        <dbReference type="ARBA" id="ARBA00004922"/>
    </source>
</evidence>
<protein>
    <recommendedName>
        <fullName evidence="12">Fucosyltransferase</fullName>
        <ecNumber evidence="12">2.4.1.-</ecNumber>
    </recommendedName>
</protein>
<organism evidence="15 16">
    <name type="scientific">Blomia tropicalis</name>
    <name type="common">Mite</name>
    <dbReference type="NCBI Taxonomy" id="40697"/>
    <lineage>
        <taxon>Eukaryota</taxon>
        <taxon>Metazoa</taxon>
        <taxon>Ecdysozoa</taxon>
        <taxon>Arthropoda</taxon>
        <taxon>Chelicerata</taxon>
        <taxon>Arachnida</taxon>
        <taxon>Acari</taxon>
        <taxon>Acariformes</taxon>
        <taxon>Sarcoptiformes</taxon>
        <taxon>Astigmata</taxon>
        <taxon>Glycyphagoidea</taxon>
        <taxon>Echimyopodidae</taxon>
        <taxon>Blomia</taxon>
    </lineage>
</organism>
<dbReference type="Pfam" id="PF17039">
    <property type="entry name" value="Glyco_tran_10_N"/>
    <property type="match status" value="1"/>
</dbReference>
<dbReference type="PANTHER" id="PTHR48438:SF1">
    <property type="entry name" value="ALPHA-(1,3)-FUCOSYLTRANSFERASE C-RELATED"/>
    <property type="match status" value="1"/>
</dbReference>
<evidence type="ECO:0000256" key="12">
    <source>
        <dbReference type="RuleBase" id="RU003832"/>
    </source>
</evidence>
<dbReference type="InterPro" id="IPR055270">
    <property type="entry name" value="Glyco_tran_10_C"/>
</dbReference>
<keyword evidence="7" id="KW-0735">Signal-anchor</keyword>
<proteinExistence type="inferred from homology"/>
<dbReference type="InterPro" id="IPR031481">
    <property type="entry name" value="Glyco_tran_10_N"/>
</dbReference>
<dbReference type="EMBL" id="JAPWDV010000002">
    <property type="protein sequence ID" value="KAJ6220077.1"/>
    <property type="molecule type" value="Genomic_DNA"/>
</dbReference>
<keyword evidence="16" id="KW-1185">Reference proteome</keyword>
<sequence length="465" mass="54479">MKKYNNNNNNNANVDNPYVPIRFVELISPEFDELGNIGHYQLEWSLKSLQTNHTKPWFMSNGSIRPSPKFASRLAIWPEEVDSKSLDSNNDRIVNQLMYVPETYDGDNFPPKGKLPLKKILLYFGKRGWGDIMLGRNQFLNDRCPVDACTITDKANMIKDVDAVIFKDRFMWPKEGRQRMDQLWILFLLEGPMYTQLFNSMAPNVINWTATYRHDSDIVTPYEKYVSYDSLSSSSFGFIFRDKKHSYSIIHNGSNVKNYAMGKTRKVAWFVSNCNARNKRIEYARELSKYIEVDIFGSCGLLKCPRSKNQECFASLNRDYKFYLAFENSNCRDYITEKFFVNGLGRNSDDLNVLPIVMGGHPNDYRRSAPPNSYIHVDDFRSPAHLASYLKHLDKNDYAYNQYFEWKRRPRKGEFINTYFWCRLCALLHAPLRRSKPSVSYKSMAQWWAPKNVCTYGLQRWHLNG</sequence>
<dbReference type="OMA" id="CSQSTPN"/>
<dbReference type="EC" id="2.4.1.-" evidence="12"/>
<keyword evidence="10" id="KW-0472">Membrane</keyword>
<evidence type="ECO:0000256" key="3">
    <source>
        <dbReference type="ARBA" id="ARBA00008919"/>
    </source>
</evidence>
<keyword evidence="4 12" id="KW-0328">Glycosyltransferase</keyword>
<evidence type="ECO:0000256" key="8">
    <source>
        <dbReference type="ARBA" id="ARBA00022989"/>
    </source>
</evidence>
<gene>
    <name evidence="15" type="ORF">RDWZM_005889</name>
</gene>
<keyword evidence="11" id="KW-0325">Glycoprotein</keyword>
<evidence type="ECO:0000259" key="13">
    <source>
        <dbReference type="Pfam" id="PF00852"/>
    </source>
</evidence>
<dbReference type="PANTHER" id="PTHR48438">
    <property type="entry name" value="ALPHA-(1,3)-FUCOSYLTRANSFERASE C-RELATED"/>
    <property type="match status" value="1"/>
</dbReference>
<evidence type="ECO:0000313" key="15">
    <source>
        <dbReference type="EMBL" id="KAJ6220077.1"/>
    </source>
</evidence>
<evidence type="ECO:0000256" key="4">
    <source>
        <dbReference type="ARBA" id="ARBA00022676"/>
    </source>
</evidence>
<name>A0A9Q0M8K7_BLOTA</name>
<evidence type="ECO:0000256" key="11">
    <source>
        <dbReference type="ARBA" id="ARBA00023180"/>
    </source>
</evidence>
<evidence type="ECO:0000256" key="10">
    <source>
        <dbReference type="ARBA" id="ARBA00023136"/>
    </source>
</evidence>
<evidence type="ECO:0000313" key="16">
    <source>
        <dbReference type="Proteomes" id="UP001142055"/>
    </source>
</evidence>